<dbReference type="HOGENOM" id="CLU_079636_3_0_10"/>
<organism evidence="2 3">
    <name type="scientific">Allomuricauda ruestringensis (strain DSM 13258 / CIP 107369 / LMG 19739 / B1)</name>
    <name type="common">Muricauda ruestringensis</name>
    <dbReference type="NCBI Taxonomy" id="886377"/>
    <lineage>
        <taxon>Bacteria</taxon>
        <taxon>Pseudomonadati</taxon>
        <taxon>Bacteroidota</taxon>
        <taxon>Flavobacteriia</taxon>
        <taxon>Flavobacteriales</taxon>
        <taxon>Flavobacteriaceae</taxon>
        <taxon>Flagellimonas</taxon>
    </lineage>
</organism>
<dbReference type="InterPro" id="IPR025419">
    <property type="entry name" value="DUF4142"/>
</dbReference>
<evidence type="ECO:0000259" key="1">
    <source>
        <dbReference type="Pfam" id="PF13628"/>
    </source>
</evidence>
<dbReference type="EMBL" id="CP002999">
    <property type="protein sequence ID" value="AEM71683.1"/>
    <property type="molecule type" value="Genomic_DNA"/>
</dbReference>
<protein>
    <recommendedName>
        <fullName evidence="1">DUF4142 domain-containing protein</fullName>
    </recommendedName>
</protein>
<dbReference type="KEGG" id="mrs:Murru_2648"/>
<dbReference type="Gene3D" id="1.20.1260.10">
    <property type="match status" value="1"/>
</dbReference>
<dbReference type="Proteomes" id="UP000008908">
    <property type="component" value="Chromosome"/>
</dbReference>
<accession>G2PQP6</accession>
<dbReference type="InterPro" id="IPR012347">
    <property type="entry name" value="Ferritin-like"/>
</dbReference>
<dbReference type="RefSeq" id="WP_014033964.1">
    <property type="nucleotide sequence ID" value="NC_015945.1"/>
</dbReference>
<evidence type="ECO:0000313" key="2">
    <source>
        <dbReference type="EMBL" id="AEM71683.1"/>
    </source>
</evidence>
<proteinExistence type="predicted"/>
<name>G2PQP6_ALLRU</name>
<feature type="domain" description="DUF4142" evidence="1">
    <location>
        <begin position="26"/>
        <end position="165"/>
    </location>
</feature>
<dbReference type="PANTHER" id="PTHR38593:SF1">
    <property type="entry name" value="BLR2558 PROTEIN"/>
    <property type="match status" value="1"/>
</dbReference>
<dbReference type="AlphaFoldDB" id="G2PQP6"/>
<dbReference type="Pfam" id="PF13628">
    <property type="entry name" value="DUF4142"/>
    <property type="match status" value="1"/>
</dbReference>
<dbReference type="eggNOG" id="COG3652">
    <property type="taxonomic scope" value="Bacteria"/>
</dbReference>
<sequence length="172" mass="18839">MRKAFSLVVIAMMGVLTFGQETPLMDTEVASVAVVANQIDIDYAQIALEKSNNKEILDFANMMVKDHNAVIAQAVALVKKLGVDPKDNVVSQSLLKDAEKTKRKLKRTSKKKFDAVYIDNEVAYHKAVIGAVKNLLIPETENGELKELLSAVVPALEAHLGHAEMVQKNIKG</sequence>
<gene>
    <name evidence="2" type="ordered locus">Murru_2648</name>
</gene>
<dbReference type="OrthoDB" id="883203at2"/>
<reference evidence="3" key="1">
    <citation type="submission" date="2011-08" db="EMBL/GenBank/DDBJ databases">
        <title>The complete genome of Muricauda ruestringensis DSM 13258.</title>
        <authorList>
            <person name="Lucas S."/>
            <person name="Han J."/>
            <person name="Lapidus A."/>
            <person name="Bruce D."/>
            <person name="Goodwin L."/>
            <person name="Pitluck S."/>
            <person name="Peters L."/>
            <person name="Kyrpides N."/>
            <person name="Mavromatis K."/>
            <person name="Ivanova N."/>
            <person name="Ovchinnikova G."/>
            <person name="Teshima H."/>
            <person name="Detter J.C."/>
            <person name="Tapia R."/>
            <person name="Han C."/>
            <person name="Land M."/>
            <person name="Hauser L."/>
            <person name="Markowitz V."/>
            <person name="Cheng J.-F."/>
            <person name="Hugenholtz P."/>
            <person name="Woyke T."/>
            <person name="Wu D."/>
            <person name="Spring S."/>
            <person name="Schroeder M."/>
            <person name="Brambilla E."/>
            <person name="Klenk H.-P."/>
            <person name="Eisen J.A."/>
        </authorList>
    </citation>
    <scope>NUCLEOTIDE SEQUENCE [LARGE SCALE GENOMIC DNA]</scope>
    <source>
        <strain evidence="3">DSM 13258 / LMG 19739 / B1</strain>
    </source>
</reference>
<keyword evidence="3" id="KW-1185">Reference proteome</keyword>
<reference evidence="2 3" key="2">
    <citation type="journal article" date="2012" name="Stand. Genomic Sci.">
        <title>Complete genome sequence of the facultatively anaerobic, appendaged bacterium Muricauda ruestringensis type strain (B1(T)).</title>
        <authorList>
            <person name="Huntemann M."/>
            <person name="Teshima H."/>
            <person name="Lapidus A."/>
            <person name="Nolan M."/>
            <person name="Lucas S."/>
            <person name="Hammon N."/>
            <person name="Deshpande S."/>
            <person name="Cheng J.F."/>
            <person name="Tapia R."/>
            <person name="Goodwin L.A."/>
            <person name="Pitluck S."/>
            <person name="Liolios K."/>
            <person name="Pagani I."/>
            <person name="Ivanova N."/>
            <person name="Mavromatis K."/>
            <person name="Mikhailova N."/>
            <person name="Pati A."/>
            <person name="Chen A."/>
            <person name="Palaniappan K."/>
            <person name="Land M."/>
            <person name="Hauser L."/>
            <person name="Pan C."/>
            <person name="Brambilla E.M."/>
            <person name="Rohde M."/>
            <person name="Spring S."/>
            <person name="Goker M."/>
            <person name="Detter J.C."/>
            <person name="Bristow J."/>
            <person name="Eisen J.A."/>
            <person name="Markowitz V."/>
            <person name="Hugenholtz P."/>
            <person name="Kyrpides N.C."/>
            <person name="Klenk H.P."/>
            <person name="Woyke T."/>
        </authorList>
    </citation>
    <scope>NUCLEOTIDE SEQUENCE [LARGE SCALE GENOMIC DNA]</scope>
    <source>
        <strain evidence="3">DSM 13258 / LMG 19739 / B1</strain>
    </source>
</reference>
<evidence type="ECO:0000313" key="3">
    <source>
        <dbReference type="Proteomes" id="UP000008908"/>
    </source>
</evidence>
<dbReference type="STRING" id="886377.Murru_2648"/>
<dbReference type="PANTHER" id="PTHR38593">
    <property type="entry name" value="BLR2558 PROTEIN"/>
    <property type="match status" value="1"/>
</dbReference>